<organism evidence="1 2">
    <name type="scientific">Telmatocola sphagniphila</name>
    <dbReference type="NCBI Taxonomy" id="1123043"/>
    <lineage>
        <taxon>Bacteria</taxon>
        <taxon>Pseudomonadati</taxon>
        <taxon>Planctomycetota</taxon>
        <taxon>Planctomycetia</taxon>
        <taxon>Gemmatales</taxon>
        <taxon>Gemmataceae</taxon>
    </lineage>
</organism>
<keyword evidence="2" id="KW-1185">Reference proteome</keyword>
<name>A0A8E6B4N1_9BACT</name>
<dbReference type="KEGG" id="tsph:KIH39_24050"/>
<dbReference type="EMBL" id="CP074694">
    <property type="protein sequence ID" value="QVL31873.1"/>
    <property type="molecule type" value="Genomic_DNA"/>
</dbReference>
<dbReference type="AlphaFoldDB" id="A0A8E6B4N1"/>
<proteinExistence type="predicted"/>
<dbReference type="Proteomes" id="UP000676194">
    <property type="component" value="Chromosome"/>
</dbReference>
<dbReference type="Pfam" id="PF20102">
    <property type="entry name" value="DUF6492"/>
    <property type="match status" value="1"/>
</dbReference>
<sequence>MQMTMITPSYGPDFDRCKMLVNSVNKYVPDTVEHVLLVDQRDEAQFQKLASSRTRVMTVESVLPWWIMRLPMARRWWFSFKSMPVRNWILQQVVKLGVGEHIESANYMFVDSDVSFIRPMNLGEFTDEQGKLVLYRNPTMGRTDMHAPWHMTAAKLLGFFPCDYFGANYIGNLITWRRDNLLMLYKHIETMTGMGWMEAICRQWHLSEYILYGVFVEHVLNGRGHFFEKSNHCAVSWGREIHTEEGMEGFLSSVEPEQCAVMVSSKQYIPVSFYSDKLKRFEQVSSQIR</sequence>
<dbReference type="RefSeq" id="WP_213496270.1">
    <property type="nucleotide sequence ID" value="NZ_CP074694.1"/>
</dbReference>
<gene>
    <name evidence="1" type="ORF">KIH39_24050</name>
</gene>
<evidence type="ECO:0000313" key="2">
    <source>
        <dbReference type="Proteomes" id="UP000676194"/>
    </source>
</evidence>
<accession>A0A8E6B4N1</accession>
<dbReference type="InterPro" id="IPR045499">
    <property type="entry name" value="DUF6492"/>
</dbReference>
<reference evidence="1" key="1">
    <citation type="submission" date="2021-05" db="EMBL/GenBank/DDBJ databases">
        <title>Complete genome sequence of the cellulolytic planctomycete Telmatocola sphagniphila SP2T and characterization of the first cellulase from planctomycetes.</title>
        <authorList>
            <person name="Rakitin A.L."/>
            <person name="Beletsky A.V."/>
            <person name="Naumoff D.G."/>
            <person name="Kulichevskaya I.S."/>
            <person name="Mardanov A.V."/>
            <person name="Ravin N.V."/>
            <person name="Dedysh S.N."/>
        </authorList>
    </citation>
    <scope>NUCLEOTIDE SEQUENCE</scope>
    <source>
        <strain evidence="1">SP2T</strain>
    </source>
</reference>
<evidence type="ECO:0000313" key="1">
    <source>
        <dbReference type="EMBL" id="QVL31873.1"/>
    </source>
</evidence>
<protein>
    <submittedName>
        <fullName evidence="1">Uncharacterized protein</fullName>
    </submittedName>
</protein>